<dbReference type="GO" id="GO:0035091">
    <property type="term" value="F:phosphatidylinositol binding"/>
    <property type="evidence" value="ECO:0007669"/>
    <property type="project" value="InterPro"/>
</dbReference>
<proteinExistence type="predicted"/>
<dbReference type="Gene3D" id="3.30.1520.10">
    <property type="entry name" value="Phox-like domain"/>
    <property type="match status" value="1"/>
</dbReference>
<name>A0A0K3C469_RHOTO</name>
<feature type="region of interest" description="Disordered" evidence="1">
    <location>
        <begin position="26"/>
        <end position="71"/>
    </location>
</feature>
<dbReference type="Pfam" id="PF00787">
    <property type="entry name" value="PX"/>
    <property type="match status" value="1"/>
</dbReference>
<evidence type="ECO:0000313" key="3">
    <source>
        <dbReference type="EMBL" id="CTR04364.1"/>
    </source>
</evidence>
<feature type="domain" description="PX" evidence="2">
    <location>
        <begin position="81"/>
        <end position="225"/>
    </location>
</feature>
<accession>A0A0K3C469</accession>
<dbReference type="InterPro" id="IPR036871">
    <property type="entry name" value="PX_dom_sf"/>
</dbReference>
<sequence>MPACTIARASGRPAFQLRRTTSAELLVRDEAADEEDDEDFSSDDESFRFRPPSVASTATSQRSSRRGVRVQDWTERPSGSFVRDVRITGYHAVGSESGGFVVFDIEIDTLPVNATSQSTTIRIHRRYSAFARLRSDLLYAHPRFRNIVPRLPPKSSLGASRPFLVDSTRSPDISLLSQVPPVVPRATETATRLLPRDHPPSPDSRRRPYRAPVGAGITYRPLVLL</sequence>
<evidence type="ECO:0000256" key="1">
    <source>
        <dbReference type="SAM" id="MobiDB-lite"/>
    </source>
</evidence>
<gene>
    <name evidence="3" type="primary">FGENESH: predicted gene_1.225</name>
    <name evidence="3" type="ORF">BN2166_0002250</name>
</gene>
<keyword evidence="4" id="KW-1185">Reference proteome</keyword>
<dbReference type="STRING" id="5286.A0A0K3C469"/>
<dbReference type="AlphaFoldDB" id="A0A0K3C469"/>
<dbReference type="Proteomes" id="UP000199069">
    <property type="component" value="Unassembled WGS sequence"/>
</dbReference>
<feature type="compositionally biased region" description="Acidic residues" evidence="1">
    <location>
        <begin position="31"/>
        <end position="44"/>
    </location>
</feature>
<dbReference type="InterPro" id="IPR001683">
    <property type="entry name" value="PX_dom"/>
</dbReference>
<dbReference type="SUPFAM" id="SSF64268">
    <property type="entry name" value="PX domain"/>
    <property type="match status" value="1"/>
</dbReference>
<feature type="compositionally biased region" description="Low complexity" evidence="1">
    <location>
        <begin position="49"/>
        <end position="62"/>
    </location>
</feature>
<organism evidence="3 4">
    <name type="scientific">Rhodotorula toruloides</name>
    <name type="common">Yeast</name>
    <name type="synonym">Rhodosporidium toruloides</name>
    <dbReference type="NCBI Taxonomy" id="5286"/>
    <lineage>
        <taxon>Eukaryota</taxon>
        <taxon>Fungi</taxon>
        <taxon>Dikarya</taxon>
        <taxon>Basidiomycota</taxon>
        <taxon>Pucciniomycotina</taxon>
        <taxon>Microbotryomycetes</taxon>
        <taxon>Sporidiobolales</taxon>
        <taxon>Sporidiobolaceae</taxon>
        <taxon>Rhodotorula</taxon>
    </lineage>
</organism>
<evidence type="ECO:0000313" key="4">
    <source>
        <dbReference type="Proteomes" id="UP000199069"/>
    </source>
</evidence>
<reference evidence="3 4" key="1">
    <citation type="submission" date="2015-07" db="EMBL/GenBank/DDBJ databases">
        <authorList>
            <person name="Cajimat M.N.B."/>
            <person name="Milazzo M.L."/>
            <person name="Fulhorst C.F."/>
        </authorList>
    </citation>
    <scope>NUCLEOTIDE SEQUENCE [LARGE SCALE GENOMIC DNA]</scope>
    <source>
        <strain evidence="3">Single colony</strain>
    </source>
</reference>
<protein>
    <submittedName>
        <fullName evidence="3">BY PROTMAP: gi|472583479|gb|EMS21112.1| Phox-like domain-containing protein [Rhodosporidium toruloides NP11] gi|647396840|emb|CDR39447.1| RHTO0S04e05226g1_1 [Rhodosporidium toruloides]</fullName>
    </submittedName>
</protein>
<dbReference type="EMBL" id="CWKI01000001">
    <property type="protein sequence ID" value="CTR04364.1"/>
    <property type="molecule type" value="Genomic_DNA"/>
</dbReference>
<dbReference type="PROSITE" id="PS50195">
    <property type="entry name" value="PX"/>
    <property type="match status" value="1"/>
</dbReference>
<evidence type="ECO:0000259" key="2">
    <source>
        <dbReference type="PROSITE" id="PS50195"/>
    </source>
</evidence>